<accession>A0A9D1TL63</accession>
<sequence length="60" mass="6986">MTNKDKMYKSPRAEITEFECEDIITSSGRQLLKRPENSPGSSDYILVQSKSWSELFKEQQ</sequence>
<evidence type="ECO:0000313" key="1">
    <source>
        <dbReference type="EMBL" id="HIV85592.1"/>
    </source>
</evidence>
<gene>
    <name evidence="1" type="ORF">H9900_02145</name>
</gene>
<proteinExistence type="predicted"/>
<protein>
    <submittedName>
        <fullName evidence="1">Uncharacterized protein</fullName>
    </submittedName>
</protein>
<reference evidence="1" key="2">
    <citation type="submission" date="2021-04" db="EMBL/GenBank/DDBJ databases">
        <authorList>
            <person name="Gilroy R."/>
        </authorList>
    </citation>
    <scope>NUCLEOTIDE SEQUENCE</scope>
    <source>
        <strain evidence="1">5790</strain>
    </source>
</reference>
<dbReference type="Proteomes" id="UP000824162">
    <property type="component" value="Unassembled WGS sequence"/>
</dbReference>
<dbReference type="EMBL" id="DXIJ01000042">
    <property type="protein sequence ID" value="HIV85592.1"/>
    <property type="molecule type" value="Genomic_DNA"/>
</dbReference>
<reference evidence="1" key="1">
    <citation type="journal article" date="2021" name="PeerJ">
        <title>Extensive microbial diversity within the chicken gut microbiome revealed by metagenomics and culture.</title>
        <authorList>
            <person name="Gilroy R."/>
            <person name="Ravi A."/>
            <person name="Getino M."/>
            <person name="Pursley I."/>
            <person name="Horton D.L."/>
            <person name="Alikhan N.F."/>
            <person name="Baker D."/>
            <person name="Gharbi K."/>
            <person name="Hall N."/>
            <person name="Watson M."/>
            <person name="Adriaenssens E.M."/>
            <person name="Foster-Nyarko E."/>
            <person name="Jarju S."/>
            <person name="Secka A."/>
            <person name="Antonio M."/>
            <person name="Oren A."/>
            <person name="Chaudhuri R.R."/>
            <person name="La Ragione R."/>
            <person name="Hildebrand F."/>
            <person name="Pallen M.J."/>
        </authorList>
    </citation>
    <scope>NUCLEOTIDE SEQUENCE</scope>
    <source>
        <strain evidence="1">5790</strain>
    </source>
</reference>
<evidence type="ECO:0000313" key="2">
    <source>
        <dbReference type="Proteomes" id="UP000824162"/>
    </source>
</evidence>
<name>A0A9D1TL63_9FIRM</name>
<organism evidence="1 2">
    <name type="scientific">Candidatus Monoglobus merdigallinarum</name>
    <dbReference type="NCBI Taxonomy" id="2838698"/>
    <lineage>
        <taxon>Bacteria</taxon>
        <taxon>Bacillati</taxon>
        <taxon>Bacillota</taxon>
        <taxon>Clostridia</taxon>
        <taxon>Monoglobales</taxon>
        <taxon>Monoglobaceae</taxon>
        <taxon>Monoglobus</taxon>
    </lineage>
</organism>
<comment type="caution">
    <text evidence="1">The sequence shown here is derived from an EMBL/GenBank/DDBJ whole genome shotgun (WGS) entry which is preliminary data.</text>
</comment>
<dbReference type="AlphaFoldDB" id="A0A9D1TL63"/>